<dbReference type="CDD" id="cd02933">
    <property type="entry name" value="OYE_like_FMN"/>
    <property type="match status" value="1"/>
</dbReference>
<comment type="caution">
    <text evidence="2">The sequence shown here is derived from an EMBL/GenBank/DDBJ whole genome shotgun (WGS) entry which is preliminary data.</text>
</comment>
<dbReference type="EMBL" id="PDWW01000031">
    <property type="protein sequence ID" value="KAF1722888.1"/>
    <property type="molecule type" value="Genomic_DNA"/>
</dbReference>
<sequence>MSTAALFSPTRLGAIEVRNRIAMAPLTRSRADMDGVQTPLAVDYYGQRASAGLIITEATNISRQGRGYAYTPGLYTDAHVAAWKPVTDAVHAAGGRIVVQLWHVGRMSHTSLQEEGAAPVAPSAIQAGGHVFTEAGYVPPSMPRALATEEIAGIVDDYRQAARRAKDAGFDGVEVHAANGYLLEQFLRDSTNHRDDRYGGSVENRARLLLEVTAAVAEVWGADRVGLRLSPLSTAIGDTPLDSRTMETHLYVARRLGELGLAYLHVVEGQLHAGNGADDFDVKALRDAFGGAYLANNGYDRQRALDATAGGHADMIAFGKPFIGNPDLVERLRTDTPLFDAPTAGYFGGGAEGYTQFTAPQANVA</sequence>
<proteinExistence type="predicted"/>
<accession>A0ABQ6ZDA0</accession>
<dbReference type="Gene3D" id="3.20.20.70">
    <property type="entry name" value="Aldolase class I"/>
    <property type="match status" value="1"/>
</dbReference>
<protein>
    <submittedName>
        <fullName evidence="2">Alkene reductase</fullName>
    </submittedName>
</protein>
<dbReference type="Proteomes" id="UP000781710">
    <property type="component" value="Unassembled WGS sequence"/>
</dbReference>
<dbReference type="RefSeq" id="WP_162339040.1">
    <property type="nucleotide sequence ID" value="NZ_JBHSRQ010000004.1"/>
</dbReference>
<name>A0ABQ6ZDA0_9GAMM</name>
<dbReference type="Pfam" id="PF00724">
    <property type="entry name" value="Oxidored_FMN"/>
    <property type="match status" value="1"/>
</dbReference>
<dbReference type="PANTHER" id="PTHR22893:SF91">
    <property type="entry name" value="NADPH DEHYDROGENASE 2-RELATED"/>
    <property type="match status" value="1"/>
</dbReference>
<evidence type="ECO:0000259" key="1">
    <source>
        <dbReference type="Pfam" id="PF00724"/>
    </source>
</evidence>
<dbReference type="PANTHER" id="PTHR22893">
    <property type="entry name" value="NADH OXIDOREDUCTASE-RELATED"/>
    <property type="match status" value="1"/>
</dbReference>
<reference evidence="2 3" key="1">
    <citation type="submission" date="2017-10" db="EMBL/GenBank/DDBJ databases">
        <title>Whole genome sequencing of members of genus Pseudoxanthomonas.</title>
        <authorList>
            <person name="Kumar S."/>
            <person name="Bansal K."/>
            <person name="Kaur A."/>
            <person name="Patil P."/>
            <person name="Sharma S."/>
            <person name="Patil P.B."/>
        </authorList>
    </citation>
    <scope>NUCLEOTIDE SEQUENCE [LARGE SCALE GENOMIC DNA]</scope>
    <source>
        <strain evidence="2 3">DSM 17109</strain>
    </source>
</reference>
<dbReference type="InterPro" id="IPR045247">
    <property type="entry name" value="Oye-like"/>
</dbReference>
<dbReference type="InterPro" id="IPR001155">
    <property type="entry name" value="OxRdtase_FMN_N"/>
</dbReference>
<keyword evidence="3" id="KW-1185">Reference proteome</keyword>
<evidence type="ECO:0000313" key="2">
    <source>
        <dbReference type="EMBL" id="KAF1722888.1"/>
    </source>
</evidence>
<organism evidence="2 3">
    <name type="scientific">Pseudoxanthomonas japonensis</name>
    <dbReference type="NCBI Taxonomy" id="69284"/>
    <lineage>
        <taxon>Bacteria</taxon>
        <taxon>Pseudomonadati</taxon>
        <taxon>Pseudomonadota</taxon>
        <taxon>Gammaproteobacteria</taxon>
        <taxon>Lysobacterales</taxon>
        <taxon>Lysobacteraceae</taxon>
        <taxon>Pseudoxanthomonas</taxon>
    </lineage>
</organism>
<gene>
    <name evidence="2" type="ORF">CSC78_16915</name>
</gene>
<evidence type="ECO:0000313" key="3">
    <source>
        <dbReference type="Proteomes" id="UP000781710"/>
    </source>
</evidence>
<dbReference type="SUPFAM" id="SSF51395">
    <property type="entry name" value="FMN-linked oxidoreductases"/>
    <property type="match status" value="1"/>
</dbReference>
<feature type="domain" description="NADH:flavin oxidoreductase/NADH oxidase N-terminal" evidence="1">
    <location>
        <begin position="6"/>
        <end position="336"/>
    </location>
</feature>
<dbReference type="InterPro" id="IPR013785">
    <property type="entry name" value="Aldolase_TIM"/>
</dbReference>